<dbReference type="OrthoDB" id="1991740at2"/>
<dbReference type="KEGG" id="cai:Caci_6901"/>
<dbReference type="EMBL" id="CP001700">
    <property type="protein sequence ID" value="ACU75738.1"/>
    <property type="molecule type" value="Genomic_DNA"/>
</dbReference>
<keyword evidence="2" id="KW-1185">Reference proteome</keyword>
<organism evidence="1 2">
    <name type="scientific">Catenulispora acidiphila (strain DSM 44928 / JCM 14897 / NBRC 102108 / NRRL B-24433 / ID139908)</name>
    <dbReference type="NCBI Taxonomy" id="479433"/>
    <lineage>
        <taxon>Bacteria</taxon>
        <taxon>Bacillati</taxon>
        <taxon>Actinomycetota</taxon>
        <taxon>Actinomycetes</taxon>
        <taxon>Catenulisporales</taxon>
        <taxon>Catenulisporaceae</taxon>
        <taxon>Catenulispora</taxon>
    </lineage>
</organism>
<dbReference type="InParanoid" id="C7Q3H3"/>
<dbReference type="Proteomes" id="UP000000851">
    <property type="component" value="Chromosome"/>
</dbReference>
<dbReference type="STRING" id="479433.Caci_6901"/>
<reference evidence="1 2" key="1">
    <citation type="journal article" date="2009" name="Stand. Genomic Sci.">
        <title>Complete genome sequence of Catenulispora acidiphila type strain (ID 139908).</title>
        <authorList>
            <person name="Copeland A."/>
            <person name="Lapidus A."/>
            <person name="Glavina Del Rio T."/>
            <person name="Nolan M."/>
            <person name="Lucas S."/>
            <person name="Chen F."/>
            <person name="Tice H."/>
            <person name="Cheng J.F."/>
            <person name="Bruce D."/>
            <person name="Goodwin L."/>
            <person name="Pitluck S."/>
            <person name="Mikhailova N."/>
            <person name="Pati A."/>
            <person name="Ivanova N."/>
            <person name="Mavromatis K."/>
            <person name="Chen A."/>
            <person name="Palaniappan K."/>
            <person name="Chain P."/>
            <person name="Land M."/>
            <person name="Hauser L."/>
            <person name="Chang Y.J."/>
            <person name="Jeffries C.D."/>
            <person name="Chertkov O."/>
            <person name="Brettin T."/>
            <person name="Detter J.C."/>
            <person name="Han C."/>
            <person name="Ali Z."/>
            <person name="Tindall B.J."/>
            <person name="Goker M."/>
            <person name="Bristow J."/>
            <person name="Eisen J.A."/>
            <person name="Markowitz V."/>
            <person name="Hugenholtz P."/>
            <person name="Kyrpides N.C."/>
            <person name="Klenk H.P."/>
        </authorList>
    </citation>
    <scope>NUCLEOTIDE SEQUENCE [LARGE SCALE GENOMIC DNA]</scope>
    <source>
        <strain evidence="2">DSM 44928 / JCM 14897 / NBRC 102108 / NRRL B-24433 / ID139908</strain>
    </source>
</reference>
<dbReference type="AlphaFoldDB" id="C7Q3H3"/>
<gene>
    <name evidence="1" type="ordered locus">Caci_6901</name>
</gene>
<accession>C7Q3H3</accession>
<dbReference type="HOGENOM" id="CLU_014083_0_0_11"/>
<evidence type="ECO:0000313" key="1">
    <source>
        <dbReference type="EMBL" id="ACU75738.1"/>
    </source>
</evidence>
<evidence type="ECO:0000313" key="2">
    <source>
        <dbReference type="Proteomes" id="UP000000851"/>
    </source>
</evidence>
<proteinExistence type="predicted"/>
<dbReference type="RefSeq" id="WP_015795466.1">
    <property type="nucleotide sequence ID" value="NC_013131.1"/>
</dbReference>
<name>C7Q3H3_CATAD</name>
<dbReference type="eggNOG" id="ENOG502ZC7A">
    <property type="taxonomic scope" value="Bacteria"/>
</dbReference>
<sequence>MLTDAPSSPTHHPLLLPLANGHVAIDPITTAPMQFFDQDSPDRQYLLDERQIWHSLEHQWGSGHVLSDRGTHRWNAPQSVTITPTELHALHELVDGLELTVTRTTENSLIETYAFRNTGSEAVTITGIGIQTPFADVYASAAESLRTAVHAHVFTGGSWAWAFAQPMDGVGRVLGLVVREGSLSSYSIESRNQYTLSNIRGHIVLQPTDFARNSTAFGGQPTITLPAGGEYVLRWEVGFHDSVDAFLATTRPAAELSTVSAPVGTDIVIRNATDQVTSPHANVEVIEDGHGSRVTSREPGVFALHIGQARTEVSFHRPVEHVVKARARYILAHQRTPERPGSLQFGLVPVDTRVKLTQATNGWSDWTDGSERIGMAILLQQARRRGWVEESVDELLSGWALMAESFLLDSSAAPRRGSQDQATPARLYDSPWLAQFFIDRYNDNGDPHHLDLAARVIERAFALGGDRFLAIGFSEACIDVITALEADGQLQRSQSMSDAVVESARHFAEAGHALPNHEVNYEQSIVAPLINLLIDAYRLSNDASMLTAIQQRLPWLLSFGGPQPHARLKDIAIRHWDGYWFGIERLWGDIFPHHWSALTSTVLYRLPAPLRSAHTDAIALTILRANMANYFDDGSATCAFIMPSTVDGRAAHLADPLANDQDWHLSLWLRMAERYGAILD</sequence>
<protein>
    <submittedName>
        <fullName evidence="1">Uncharacterized protein</fullName>
    </submittedName>
</protein>